<keyword evidence="2" id="KW-1133">Transmembrane helix</keyword>
<keyword evidence="2" id="KW-0812">Transmembrane</keyword>
<keyword evidence="5" id="KW-1185">Reference proteome</keyword>
<keyword evidence="3" id="KW-0732">Signal</keyword>
<feature type="region of interest" description="Disordered" evidence="1">
    <location>
        <begin position="31"/>
        <end position="56"/>
    </location>
</feature>
<sequence length="343" mass="37226">MRKLFLISLLLPACFGGMKVLQQRPGTVTVGSVGLDTSDSEEDEPEPVGAETRQGYQPPYQHQHYQRYQPEPVTNCNCGYVIVEKKQHICYPGKSVLKVLRQPAKCSISHTEEYSGSAPVPKFEMYKNVHEGAESQVVPFAMGEPVDGATLFKGDSVEIDETISGQCGGIALLFGLSVDFAGHQLAHILATYIVINGIVLGLATSAAFVALNHFFAKKRGQAVGLSIAGTTFGVLIMPPAGTLPAGDVRLPGRRMLLSGLALNAAVGATLLQPIKWQFVEEEVDIELVEVPPMGIILEQEDDDDNDSLPEIKTLLLPRRNRKLSVAAAEWVPDEAHLSDQLER</sequence>
<gene>
    <name evidence="4" type="ORF">pipiens_012249</name>
</gene>
<dbReference type="SUPFAM" id="SSF103473">
    <property type="entry name" value="MFS general substrate transporter"/>
    <property type="match status" value="1"/>
</dbReference>
<comment type="caution">
    <text evidence="4">The sequence shown here is derived from an EMBL/GenBank/DDBJ whole genome shotgun (WGS) entry which is preliminary data.</text>
</comment>
<dbReference type="InterPro" id="IPR050327">
    <property type="entry name" value="Proton-linked_MCT"/>
</dbReference>
<organism evidence="4 5">
    <name type="scientific">Culex pipiens pipiens</name>
    <name type="common">Northern house mosquito</name>
    <dbReference type="NCBI Taxonomy" id="38569"/>
    <lineage>
        <taxon>Eukaryota</taxon>
        <taxon>Metazoa</taxon>
        <taxon>Ecdysozoa</taxon>
        <taxon>Arthropoda</taxon>
        <taxon>Hexapoda</taxon>
        <taxon>Insecta</taxon>
        <taxon>Pterygota</taxon>
        <taxon>Neoptera</taxon>
        <taxon>Endopterygota</taxon>
        <taxon>Diptera</taxon>
        <taxon>Nematocera</taxon>
        <taxon>Culicoidea</taxon>
        <taxon>Culicidae</taxon>
        <taxon>Culicinae</taxon>
        <taxon>Culicini</taxon>
        <taxon>Culex</taxon>
        <taxon>Culex</taxon>
    </lineage>
</organism>
<keyword evidence="2" id="KW-0472">Membrane</keyword>
<dbReference type="InterPro" id="IPR036259">
    <property type="entry name" value="MFS_trans_sf"/>
</dbReference>
<reference evidence="4 5" key="1">
    <citation type="submission" date="2024-05" db="EMBL/GenBank/DDBJ databases">
        <title>Culex pipiens pipiens assembly and annotation.</title>
        <authorList>
            <person name="Alout H."/>
            <person name="Durand T."/>
        </authorList>
    </citation>
    <scope>NUCLEOTIDE SEQUENCE [LARGE SCALE GENOMIC DNA]</scope>
    <source>
        <strain evidence="4">HA-2024</strain>
        <tissue evidence="4">Whole body</tissue>
    </source>
</reference>
<feature type="transmembrane region" description="Helical" evidence="2">
    <location>
        <begin position="223"/>
        <end position="243"/>
    </location>
</feature>
<dbReference type="Proteomes" id="UP001562425">
    <property type="component" value="Unassembled WGS sequence"/>
</dbReference>
<feature type="transmembrane region" description="Helical" evidence="2">
    <location>
        <begin position="189"/>
        <end position="211"/>
    </location>
</feature>
<dbReference type="AlphaFoldDB" id="A0ABD1D362"/>
<evidence type="ECO:0000313" key="4">
    <source>
        <dbReference type="EMBL" id="KAL1392761.1"/>
    </source>
</evidence>
<proteinExistence type="predicted"/>
<name>A0ABD1D362_CULPP</name>
<dbReference type="PANTHER" id="PTHR11360:SF163">
    <property type="entry name" value="MONOCARBOXYLATE TRANSPORTER 9-LIKE PROTEIN"/>
    <property type="match status" value="1"/>
</dbReference>
<dbReference type="PANTHER" id="PTHR11360">
    <property type="entry name" value="MONOCARBOXYLATE TRANSPORTER"/>
    <property type="match status" value="1"/>
</dbReference>
<accession>A0ABD1D362</accession>
<evidence type="ECO:0000256" key="1">
    <source>
        <dbReference type="SAM" id="MobiDB-lite"/>
    </source>
</evidence>
<evidence type="ECO:0000313" key="5">
    <source>
        <dbReference type="Proteomes" id="UP001562425"/>
    </source>
</evidence>
<feature type="signal peptide" evidence="3">
    <location>
        <begin position="1"/>
        <end position="16"/>
    </location>
</feature>
<feature type="chain" id="PRO_5044885227" evidence="3">
    <location>
        <begin position="17"/>
        <end position="343"/>
    </location>
</feature>
<evidence type="ECO:0000256" key="3">
    <source>
        <dbReference type="SAM" id="SignalP"/>
    </source>
</evidence>
<evidence type="ECO:0000256" key="2">
    <source>
        <dbReference type="SAM" id="Phobius"/>
    </source>
</evidence>
<protein>
    <submittedName>
        <fullName evidence="4">Uncharacterized protein</fullName>
    </submittedName>
</protein>
<dbReference type="EMBL" id="JBEHCU010007796">
    <property type="protein sequence ID" value="KAL1392761.1"/>
    <property type="molecule type" value="Genomic_DNA"/>
</dbReference>